<proteinExistence type="predicted"/>
<evidence type="ECO:0000256" key="3">
    <source>
        <dbReference type="ARBA" id="ARBA00022801"/>
    </source>
</evidence>
<dbReference type="NCBIfam" id="NF004127">
    <property type="entry name" value="PRK05617.1"/>
    <property type="match status" value="1"/>
</dbReference>
<dbReference type="InterPro" id="IPR029045">
    <property type="entry name" value="ClpP/crotonase-like_dom_sf"/>
</dbReference>
<dbReference type="EMBL" id="GL883080">
    <property type="protein sequence ID" value="EGF89464.1"/>
    <property type="molecule type" value="Genomic_DNA"/>
</dbReference>
<dbReference type="Gene3D" id="3.90.226.10">
    <property type="entry name" value="2-enoyl-CoA Hydratase, Chain A, domain 1"/>
    <property type="match status" value="1"/>
</dbReference>
<organism evidence="5 6">
    <name type="scientific">Asticcacaulis biprosthecium C19</name>
    <dbReference type="NCBI Taxonomy" id="715226"/>
    <lineage>
        <taxon>Bacteria</taxon>
        <taxon>Pseudomonadati</taxon>
        <taxon>Pseudomonadota</taxon>
        <taxon>Alphaproteobacteria</taxon>
        <taxon>Caulobacterales</taxon>
        <taxon>Caulobacteraceae</taxon>
        <taxon>Asticcacaulis</taxon>
    </lineage>
</organism>
<dbReference type="EC" id="3.1.2.4" evidence="2"/>
<dbReference type="PANTHER" id="PTHR43176:SF3">
    <property type="entry name" value="3-HYDROXYISOBUTYRYL-COA HYDROLASE, MITOCHONDRIAL"/>
    <property type="match status" value="1"/>
</dbReference>
<dbReference type="STRING" id="715226.ABI_38780"/>
<dbReference type="Pfam" id="PF16113">
    <property type="entry name" value="ECH_2"/>
    <property type="match status" value="1"/>
</dbReference>
<dbReference type="Proteomes" id="UP000006512">
    <property type="component" value="Unassembled WGS sequence"/>
</dbReference>
<keyword evidence="5" id="KW-0413">Isomerase</keyword>
<dbReference type="RefSeq" id="WP_006274659.1">
    <property type="nucleotide sequence ID" value="NZ_GL883080.1"/>
</dbReference>
<dbReference type="GO" id="GO:0003860">
    <property type="term" value="F:3-hydroxyisobutyryl-CoA hydrolase activity"/>
    <property type="evidence" value="ECO:0007669"/>
    <property type="project" value="UniProtKB-EC"/>
</dbReference>
<sequence length="342" mass="37284">MSDVIIRVEKGVGRITLNRPQALHALTTEMCAAIDAALIAWQDDPQVRAVLVDHADGTRGFCAGGDIRKVAQSGRGDGVEAREFFAVEYTMNVRIKRFPKPYIAIIDGITMGGGVGLSVHGSHRIATERTVFAMPETGIGLFPDVGGGWFLPRLEGELGTWLALTGAQLRGSDVVAAGIATHFVPMDRIEALKGDMLAHGADVVTRYAETVSPAAYARHVDMINRCFGNDTMTAISIALNGGDDWAREQAKILTKRSPQSLAVSLRQLREGRKLDSFEDVMRMEYRIASRITSTRDFSEGVRAVIEDKDQSPDWVAELTEGAIEVFFQSLGTMDLQFPDISS</sequence>
<evidence type="ECO:0000313" key="6">
    <source>
        <dbReference type="Proteomes" id="UP000006512"/>
    </source>
</evidence>
<dbReference type="CDD" id="cd06558">
    <property type="entry name" value="crotonase-like"/>
    <property type="match status" value="1"/>
</dbReference>
<comment type="catalytic activity">
    <reaction evidence="1">
        <text>3-hydroxy-2-methylpropanoyl-CoA + H2O = 3-hydroxy-2-methylpropanoate + CoA + H(+)</text>
        <dbReference type="Rhea" id="RHEA:20888"/>
        <dbReference type="ChEBI" id="CHEBI:11805"/>
        <dbReference type="ChEBI" id="CHEBI:15377"/>
        <dbReference type="ChEBI" id="CHEBI:15378"/>
        <dbReference type="ChEBI" id="CHEBI:57287"/>
        <dbReference type="ChEBI" id="CHEBI:57340"/>
        <dbReference type="EC" id="3.1.2.4"/>
    </reaction>
</comment>
<protein>
    <recommendedName>
        <fullName evidence="2">3-hydroxyisobutyryl-CoA hydrolase</fullName>
        <ecNumber evidence="2">3.1.2.4</ecNumber>
    </recommendedName>
</protein>
<evidence type="ECO:0000313" key="5">
    <source>
        <dbReference type="EMBL" id="EGF89464.1"/>
    </source>
</evidence>
<reference evidence="6" key="1">
    <citation type="submission" date="2011-03" db="EMBL/GenBank/DDBJ databases">
        <title>Draft genome sequence of Brevundimonas diminuta.</title>
        <authorList>
            <person name="Brown P.J.B."/>
            <person name="Buechlein A."/>
            <person name="Hemmerich C."/>
            <person name="Brun Y.V."/>
        </authorList>
    </citation>
    <scope>NUCLEOTIDE SEQUENCE [LARGE SCALE GENOMIC DNA]</scope>
    <source>
        <strain evidence="6">C19</strain>
    </source>
</reference>
<keyword evidence="3" id="KW-0378">Hydrolase</keyword>
<dbReference type="SUPFAM" id="SSF52096">
    <property type="entry name" value="ClpP/crotonase"/>
    <property type="match status" value="1"/>
</dbReference>
<gene>
    <name evidence="5" type="ORF">ABI_38780</name>
</gene>
<dbReference type="eggNOG" id="COG1024">
    <property type="taxonomic scope" value="Bacteria"/>
</dbReference>
<dbReference type="InterPro" id="IPR032259">
    <property type="entry name" value="HIBYL-CoA-H"/>
</dbReference>
<keyword evidence="6" id="KW-1185">Reference proteome</keyword>
<dbReference type="HOGENOM" id="CLU_009834_22_1_5"/>
<dbReference type="InterPro" id="IPR045004">
    <property type="entry name" value="ECH_dom"/>
</dbReference>
<dbReference type="AlphaFoldDB" id="F4QRU4"/>
<dbReference type="GO" id="GO:0016853">
    <property type="term" value="F:isomerase activity"/>
    <property type="evidence" value="ECO:0007669"/>
    <property type="project" value="UniProtKB-KW"/>
</dbReference>
<dbReference type="PANTHER" id="PTHR43176">
    <property type="entry name" value="3-HYDROXYISOBUTYRYL-COA HYDROLASE-RELATED"/>
    <property type="match status" value="1"/>
</dbReference>
<evidence type="ECO:0000256" key="1">
    <source>
        <dbReference type="ARBA" id="ARBA00001709"/>
    </source>
</evidence>
<name>F4QRU4_9CAUL</name>
<dbReference type="OrthoDB" id="9790967at2"/>
<accession>F4QRU4</accession>
<feature type="domain" description="Enoyl-CoA hydratase/isomerase" evidence="4">
    <location>
        <begin position="12"/>
        <end position="317"/>
    </location>
</feature>
<evidence type="ECO:0000256" key="2">
    <source>
        <dbReference type="ARBA" id="ARBA00011915"/>
    </source>
</evidence>
<dbReference type="GO" id="GO:0006574">
    <property type="term" value="P:L-valine catabolic process"/>
    <property type="evidence" value="ECO:0007669"/>
    <property type="project" value="TreeGrafter"/>
</dbReference>
<evidence type="ECO:0000259" key="4">
    <source>
        <dbReference type="Pfam" id="PF16113"/>
    </source>
</evidence>